<dbReference type="AlphaFoldDB" id="A0A2S5A045"/>
<dbReference type="InterPro" id="IPR005151">
    <property type="entry name" value="Tail-specific_protease"/>
</dbReference>
<dbReference type="SMART" id="SM00245">
    <property type="entry name" value="TSPc"/>
    <property type="match status" value="1"/>
</dbReference>
<dbReference type="Gene3D" id="3.30.750.170">
    <property type="match status" value="1"/>
</dbReference>
<dbReference type="GO" id="GO:0006508">
    <property type="term" value="P:proteolysis"/>
    <property type="evidence" value="ECO:0007669"/>
    <property type="project" value="InterPro"/>
</dbReference>
<sequence length="491" mass="54039">MKTTFKLIIVFFLASFVFQSCQDQDDVAAPVSLEVNDFIWKGLNLYYLWQADVPNLSDAKFKNQTELNTFLNGYSKPENLFESLLYKPESLYPATEAVDRFSWIVDDYLELEGQLQGTTNNNGVEFGLSRKSTGSSEIFGWVRYIIPGSDASTKSIKRGDIFYGVNGTQLTINNYQALLFGSNNDYTLNMADINGGAFTPNGKSVALTKTVLDENPILINKVIVSGSHKIGYLMYNGFYSNYDSQLNDAFGTLKSQGITDLVLDLRYNGGGSIQTATRLASMITGTFTGKVFAKEQWNAKIESYFNANDPESLKNLFVDKMGTTPINSLNMTKIYILTSAATASASELVINGLKPYINVVQIGDVTVGKNVGSVTLYDSPTFGKENRNPNHRYAMQPLVLKIVNSVGYGDYQSGLVPTFQSKETLSTLDVLGSTSEPLLNLAVGKITGTAKTKQTVPGVQFDYFKDSKSTNGIQNQMYLDKAPEGLLKALE</sequence>
<dbReference type="CDD" id="cd07561">
    <property type="entry name" value="Peptidase_S41_CPP_like"/>
    <property type="match status" value="1"/>
</dbReference>
<dbReference type="Proteomes" id="UP000237310">
    <property type="component" value="Unassembled WGS sequence"/>
</dbReference>
<comment type="caution">
    <text evidence="3">The sequence shown here is derived from an EMBL/GenBank/DDBJ whole genome shotgun (WGS) entry which is preliminary data.</text>
</comment>
<proteinExistence type="predicted"/>
<gene>
    <name evidence="3" type="ORF">C3L50_15840</name>
</gene>
<dbReference type="PROSITE" id="PS50106">
    <property type="entry name" value="PDZ"/>
    <property type="match status" value="1"/>
</dbReference>
<dbReference type="Gene3D" id="2.30.42.10">
    <property type="match status" value="1"/>
</dbReference>
<dbReference type="SUPFAM" id="SSF52096">
    <property type="entry name" value="ClpP/crotonase"/>
    <property type="match status" value="1"/>
</dbReference>
<feature type="chain" id="PRO_5015423913" evidence="1">
    <location>
        <begin position="23"/>
        <end position="491"/>
    </location>
</feature>
<name>A0A2S5A045_9FLAO</name>
<evidence type="ECO:0000256" key="1">
    <source>
        <dbReference type="SAM" id="SignalP"/>
    </source>
</evidence>
<dbReference type="InterPro" id="IPR036034">
    <property type="entry name" value="PDZ_sf"/>
</dbReference>
<evidence type="ECO:0000259" key="2">
    <source>
        <dbReference type="PROSITE" id="PS50106"/>
    </source>
</evidence>
<protein>
    <submittedName>
        <fullName evidence="3">Peptidase S41</fullName>
    </submittedName>
</protein>
<dbReference type="Gene3D" id="3.90.226.10">
    <property type="entry name" value="2-enoyl-CoA Hydratase, Chain A, domain 1"/>
    <property type="match status" value="1"/>
</dbReference>
<evidence type="ECO:0000313" key="4">
    <source>
        <dbReference type="Proteomes" id="UP000237310"/>
    </source>
</evidence>
<dbReference type="PROSITE" id="PS51257">
    <property type="entry name" value="PROKAR_LIPOPROTEIN"/>
    <property type="match status" value="1"/>
</dbReference>
<feature type="domain" description="PDZ" evidence="2">
    <location>
        <begin position="108"/>
        <end position="194"/>
    </location>
</feature>
<dbReference type="OrthoDB" id="7168509at2"/>
<dbReference type="PANTHER" id="PTHR32060">
    <property type="entry name" value="TAIL-SPECIFIC PROTEASE"/>
    <property type="match status" value="1"/>
</dbReference>
<dbReference type="EMBL" id="PQVG01000014">
    <property type="protein sequence ID" value="POY35689.1"/>
    <property type="molecule type" value="Genomic_DNA"/>
</dbReference>
<dbReference type="PANTHER" id="PTHR32060:SF30">
    <property type="entry name" value="CARBOXY-TERMINAL PROCESSING PROTEASE CTPA"/>
    <property type="match status" value="1"/>
</dbReference>
<organism evidence="3 4">
    <name type="scientific">Flavobacterium alvei</name>
    <dbReference type="NCBI Taxonomy" id="2080416"/>
    <lineage>
        <taxon>Bacteria</taxon>
        <taxon>Pseudomonadati</taxon>
        <taxon>Bacteroidota</taxon>
        <taxon>Flavobacteriia</taxon>
        <taxon>Flavobacteriales</taxon>
        <taxon>Flavobacteriaceae</taxon>
        <taxon>Flavobacterium</taxon>
    </lineage>
</organism>
<keyword evidence="1" id="KW-0732">Signal</keyword>
<dbReference type="Pfam" id="PF18294">
    <property type="entry name" value="Pept_S41_N"/>
    <property type="match status" value="1"/>
</dbReference>
<dbReference type="GO" id="GO:0030288">
    <property type="term" value="C:outer membrane-bounded periplasmic space"/>
    <property type="evidence" value="ECO:0007669"/>
    <property type="project" value="TreeGrafter"/>
</dbReference>
<dbReference type="RefSeq" id="WP_103807162.1">
    <property type="nucleotide sequence ID" value="NZ_PQVG01000014.1"/>
</dbReference>
<dbReference type="GO" id="GO:0007165">
    <property type="term" value="P:signal transduction"/>
    <property type="evidence" value="ECO:0007669"/>
    <property type="project" value="TreeGrafter"/>
</dbReference>
<reference evidence="3 4" key="1">
    <citation type="submission" date="2018-01" db="EMBL/GenBank/DDBJ databases">
        <authorList>
            <person name="Gaut B.S."/>
            <person name="Morton B.R."/>
            <person name="Clegg M.T."/>
            <person name="Duvall M.R."/>
        </authorList>
    </citation>
    <scope>NUCLEOTIDE SEQUENCE [LARGE SCALE GENOMIC DNA]</scope>
    <source>
        <strain evidence="3 4">HR-AY</strain>
    </source>
</reference>
<dbReference type="Pfam" id="PF03572">
    <property type="entry name" value="Peptidase_S41"/>
    <property type="match status" value="1"/>
</dbReference>
<dbReference type="GO" id="GO:0004175">
    <property type="term" value="F:endopeptidase activity"/>
    <property type="evidence" value="ECO:0007669"/>
    <property type="project" value="TreeGrafter"/>
</dbReference>
<dbReference type="GO" id="GO:0008236">
    <property type="term" value="F:serine-type peptidase activity"/>
    <property type="evidence" value="ECO:0007669"/>
    <property type="project" value="InterPro"/>
</dbReference>
<dbReference type="InterPro" id="IPR001478">
    <property type="entry name" value="PDZ"/>
</dbReference>
<dbReference type="InterPro" id="IPR029045">
    <property type="entry name" value="ClpP/crotonase-like_dom_sf"/>
</dbReference>
<keyword evidence="4" id="KW-1185">Reference proteome</keyword>
<accession>A0A2S5A045</accession>
<evidence type="ECO:0000313" key="3">
    <source>
        <dbReference type="EMBL" id="POY35689.1"/>
    </source>
</evidence>
<dbReference type="InterPro" id="IPR041613">
    <property type="entry name" value="Pept_S41_N"/>
</dbReference>
<feature type="signal peptide" evidence="1">
    <location>
        <begin position="1"/>
        <end position="22"/>
    </location>
</feature>